<dbReference type="GO" id="GO:0005634">
    <property type="term" value="C:nucleus"/>
    <property type="evidence" value="ECO:0007669"/>
    <property type="project" value="UniProtKB-SubCell"/>
</dbReference>
<evidence type="ECO:0000256" key="2">
    <source>
        <dbReference type="ARBA" id="ARBA00022771"/>
    </source>
</evidence>
<dbReference type="GeneID" id="94195687"/>
<keyword evidence="11" id="KW-0251">Elongation factor</keyword>
<feature type="domain" description="TFIIS N-terminal" evidence="9">
    <location>
        <begin position="91"/>
        <end position="174"/>
    </location>
</feature>
<evidence type="ECO:0000259" key="10">
    <source>
        <dbReference type="PROSITE" id="PS51321"/>
    </source>
</evidence>
<dbReference type="PANTHER" id="PTHR11477:SF0">
    <property type="entry name" value="IP08861P-RELATED"/>
    <property type="match status" value="1"/>
</dbReference>
<proteinExistence type="predicted"/>
<dbReference type="GO" id="GO:0006351">
    <property type="term" value="P:DNA-templated transcription"/>
    <property type="evidence" value="ECO:0007669"/>
    <property type="project" value="InterPro"/>
</dbReference>
<evidence type="ECO:0000313" key="11">
    <source>
        <dbReference type="EMBL" id="GIX64206.1"/>
    </source>
</evidence>
<dbReference type="InterPro" id="IPR001222">
    <property type="entry name" value="Znf_TFIIS"/>
</dbReference>
<dbReference type="InterPro" id="IPR036575">
    <property type="entry name" value="TFIIS_cen_dom_sf"/>
</dbReference>
<dbReference type="SUPFAM" id="SSF57783">
    <property type="entry name" value="Zinc beta-ribbon"/>
    <property type="match status" value="1"/>
</dbReference>
<dbReference type="CDD" id="cd13749">
    <property type="entry name" value="Zn-ribbon_TFIIS"/>
    <property type="match status" value="1"/>
</dbReference>
<evidence type="ECO:0000256" key="6">
    <source>
        <dbReference type="PROSITE-ProRule" id="PRU00649"/>
    </source>
</evidence>
<dbReference type="Proteomes" id="UP001497744">
    <property type="component" value="Unassembled WGS sequence"/>
</dbReference>
<dbReference type="PROSITE" id="PS51133">
    <property type="entry name" value="ZF_TFIIS_2"/>
    <property type="match status" value="1"/>
</dbReference>
<dbReference type="InterPro" id="IPR017923">
    <property type="entry name" value="TFIIS_N"/>
</dbReference>
<keyword evidence="1" id="KW-0479">Metal-binding</keyword>
<dbReference type="GO" id="GO:0008270">
    <property type="term" value="F:zinc ion binding"/>
    <property type="evidence" value="ECO:0007669"/>
    <property type="project" value="UniProtKB-KW"/>
</dbReference>
<dbReference type="SMART" id="SM00510">
    <property type="entry name" value="TFS2M"/>
    <property type="match status" value="1"/>
</dbReference>
<feature type="domain" description="TFIIS-type" evidence="8">
    <location>
        <begin position="346"/>
        <end position="386"/>
    </location>
</feature>
<comment type="subcellular location">
    <subcellularLocation>
        <location evidence="6">Nucleus</location>
    </subcellularLocation>
</comment>
<dbReference type="Gene3D" id="1.20.930.10">
    <property type="entry name" value="Conserved domain common to transcription factors TFIIS, elongin A, CRSP70"/>
    <property type="match status" value="1"/>
</dbReference>
<evidence type="ECO:0000256" key="4">
    <source>
        <dbReference type="ARBA" id="ARBA00023242"/>
    </source>
</evidence>
<dbReference type="EMBL" id="BPLF01000003">
    <property type="protein sequence ID" value="GIX64206.1"/>
    <property type="molecule type" value="Genomic_DNA"/>
</dbReference>
<dbReference type="GO" id="GO:0003676">
    <property type="term" value="F:nucleic acid binding"/>
    <property type="evidence" value="ECO:0007669"/>
    <property type="project" value="InterPro"/>
</dbReference>
<dbReference type="GO" id="GO:0003746">
    <property type="term" value="F:translation elongation factor activity"/>
    <property type="evidence" value="ECO:0007669"/>
    <property type="project" value="UniProtKB-KW"/>
</dbReference>
<sequence>MLSMDFLDHRSQETRRLRFQLPEDRRQAAAKTSAKEATSSLRSRTLAAIVQVVCAAEGTSSTVPHRHLKPARSEDYTLQILRMGDEERVLQIRKRIEEFTPKVVEEPPTEEEVQGILAKLRELDDIEVDRDLLQSTRIGAALTKLSRSSSGSIEVLKETAAKLTTKWKDTLRRQATGGSEAEDTPLKRQKKDVTEGAAPSEPEYQYRFHGQDIRDKALVYIFKAFIAGRAGKYDAEKVGELSYEIECGLFDRYLGNQGNQGNQKDYTLKLKSIAFNLRDPKNTTFGDKIYNGEIAAAGVAGMESADMASDEKKKERSNILQESLEACQSDWAVKNILMSKDGKKKGQFKCFKCNSSDTVYYQMQTRSSDEPMTTFVTCLQCSNRWKF</sequence>
<evidence type="ECO:0000256" key="1">
    <source>
        <dbReference type="ARBA" id="ARBA00022723"/>
    </source>
</evidence>
<keyword evidence="11" id="KW-0648">Protein biosynthesis</keyword>
<dbReference type="InterPro" id="IPR035441">
    <property type="entry name" value="TFIIS/LEDGF_dom_sf"/>
</dbReference>
<dbReference type="SUPFAM" id="SSF46942">
    <property type="entry name" value="Elongation factor TFIIS domain 2"/>
    <property type="match status" value="1"/>
</dbReference>
<dbReference type="Pfam" id="PF01096">
    <property type="entry name" value="Zn_ribbon_TFIIS"/>
    <property type="match status" value="1"/>
</dbReference>
<accession>A0AAV4LWI5</accession>
<dbReference type="SUPFAM" id="SSF47676">
    <property type="entry name" value="Conserved domain common to transcription factors TFIIS, elongin A, CRSP70"/>
    <property type="match status" value="1"/>
</dbReference>
<reference evidence="11 12" key="1">
    <citation type="submission" date="2021-06" db="EMBL/GenBank/DDBJ databases">
        <title>Genome sequence of Babesia caballi.</title>
        <authorList>
            <person name="Yamagishi J."/>
            <person name="Kidaka T."/>
            <person name="Ochi A."/>
        </authorList>
    </citation>
    <scope>NUCLEOTIDE SEQUENCE [LARGE SCALE GENOMIC DNA]</scope>
    <source>
        <strain evidence="11">USDA-D6B2</strain>
    </source>
</reference>
<dbReference type="AlphaFoldDB" id="A0AAV4LWI5"/>
<feature type="domain" description="TFIIS central" evidence="10">
    <location>
        <begin position="213"/>
        <end position="335"/>
    </location>
</feature>
<dbReference type="Pfam" id="PF08711">
    <property type="entry name" value="Med26"/>
    <property type="match status" value="1"/>
</dbReference>
<evidence type="ECO:0000256" key="3">
    <source>
        <dbReference type="ARBA" id="ARBA00022833"/>
    </source>
</evidence>
<protein>
    <submittedName>
        <fullName evidence="11">Transcription elongation factor S-II, putative</fullName>
    </submittedName>
</protein>
<feature type="region of interest" description="Disordered" evidence="7">
    <location>
        <begin position="172"/>
        <end position="202"/>
    </location>
</feature>
<name>A0AAV4LWI5_BABCB</name>
<dbReference type="Gene3D" id="1.10.472.30">
    <property type="entry name" value="Transcription elongation factor S-II, central domain"/>
    <property type="match status" value="1"/>
</dbReference>
<keyword evidence="3" id="KW-0862">Zinc</keyword>
<evidence type="ECO:0000256" key="5">
    <source>
        <dbReference type="PROSITE-ProRule" id="PRU00472"/>
    </source>
</evidence>
<keyword evidence="12" id="KW-1185">Reference proteome</keyword>
<evidence type="ECO:0000256" key="7">
    <source>
        <dbReference type="SAM" id="MobiDB-lite"/>
    </source>
</evidence>
<comment type="caution">
    <text evidence="11">The sequence shown here is derived from an EMBL/GenBank/DDBJ whole genome shotgun (WGS) entry which is preliminary data.</text>
</comment>
<dbReference type="PROSITE" id="PS51319">
    <property type="entry name" value="TFIIS_N"/>
    <property type="match status" value="1"/>
</dbReference>
<dbReference type="SMART" id="SM00440">
    <property type="entry name" value="ZnF_C2C2"/>
    <property type="match status" value="1"/>
</dbReference>
<dbReference type="PANTHER" id="PTHR11477">
    <property type="entry name" value="TRANSCRIPTION FACTOR S-II ZINC FINGER DOMAIN-CONTAINING PROTEIN"/>
    <property type="match status" value="1"/>
</dbReference>
<evidence type="ECO:0000313" key="12">
    <source>
        <dbReference type="Proteomes" id="UP001497744"/>
    </source>
</evidence>
<dbReference type="Pfam" id="PF07500">
    <property type="entry name" value="TFIIS_M"/>
    <property type="match status" value="1"/>
</dbReference>
<gene>
    <name evidence="11" type="ORF">BcabD6B2_36410</name>
</gene>
<organism evidence="11 12">
    <name type="scientific">Babesia caballi</name>
    <dbReference type="NCBI Taxonomy" id="5871"/>
    <lineage>
        <taxon>Eukaryota</taxon>
        <taxon>Sar</taxon>
        <taxon>Alveolata</taxon>
        <taxon>Apicomplexa</taxon>
        <taxon>Aconoidasida</taxon>
        <taxon>Piroplasmida</taxon>
        <taxon>Babesiidae</taxon>
        <taxon>Babesia</taxon>
    </lineage>
</organism>
<dbReference type="PROSITE" id="PS00466">
    <property type="entry name" value="ZF_TFIIS_1"/>
    <property type="match status" value="1"/>
</dbReference>
<dbReference type="InterPro" id="IPR003618">
    <property type="entry name" value="TFIIS_cen_dom"/>
</dbReference>
<dbReference type="Gene3D" id="2.20.25.10">
    <property type="match status" value="1"/>
</dbReference>
<evidence type="ECO:0000259" key="9">
    <source>
        <dbReference type="PROSITE" id="PS51319"/>
    </source>
</evidence>
<dbReference type="RefSeq" id="XP_067716275.1">
    <property type="nucleotide sequence ID" value="XM_067860174.1"/>
</dbReference>
<evidence type="ECO:0000259" key="8">
    <source>
        <dbReference type="PROSITE" id="PS51133"/>
    </source>
</evidence>
<keyword evidence="4 6" id="KW-0539">Nucleus</keyword>
<dbReference type="PROSITE" id="PS51321">
    <property type="entry name" value="TFIIS_CENTRAL"/>
    <property type="match status" value="1"/>
</dbReference>
<keyword evidence="2 5" id="KW-0863">Zinc-finger</keyword>